<protein>
    <submittedName>
        <fullName evidence="2">Methyltransferase type 11</fullName>
    </submittedName>
</protein>
<dbReference type="InterPro" id="IPR029063">
    <property type="entry name" value="SAM-dependent_MTases_sf"/>
</dbReference>
<dbReference type="GO" id="GO:0008757">
    <property type="term" value="F:S-adenosylmethionine-dependent methyltransferase activity"/>
    <property type="evidence" value="ECO:0007669"/>
    <property type="project" value="InterPro"/>
</dbReference>
<dbReference type="STRING" id="638303.Thal_0030"/>
<dbReference type="PANTHER" id="PTHR45036">
    <property type="entry name" value="METHYLTRANSFERASE LIKE 7B"/>
    <property type="match status" value="1"/>
</dbReference>
<dbReference type="InterPro" id="IPR052356">
    <property type="entry name" value="Thiol_S-MT"/>
</dbReference>
<reference evidence="3" key="1">
    <citation type="journal article" date="2010" name="Stand. Genomic Sci.">
        <title>Complete genome sequence of Thermocrinis albus type strain (HI 11/12T).</title>
        <authorList>
            <person name="Wirth R."/>
            <person name="Sikorski J."/>
            <person name="Brambilla E."/>
            <person name="Misra M."/>
            <person name="Lapidus A."/>
            <person name="Copeland A."/>
            <person name="Nolan M."/>
            <person name="Lucas S."/>
            <person name="Chen F."/>
            <person name="Tice H."/>
            <person name="Cheng J.F."/>
            <person name="Han C."/>
            <person name="Detter J.C."/>
            <person name="Tapia R."/>
            <person name="Bruce D."/>
            <person name="Goodwin L."/>
            <person name="Pitluck S."/>
            <person name="Pati A."/>
            <person name="Anderson I."/>
            <person name="Ivanova N."/>
            <person name="Mavromatis K."/>
            <person name="Mikhailova N."/>
            <person name="Chen A."/>
            <person name="Palaniappan K."/>
            <person name="Bilek Y."/>
            <person name="Hader T."/>
            <person name="Land M."/>
            <person name="Hauser L."/>
            <person name="Chang Y.J."/>
            <person name="Jeffries C.D."/>
            <person name="Tindall B.J."/>
            <person name="Rohde M."/>
            <person name="Goker M."/>
            <person name="Bristow J."/>
            <person name="Eisen J.A."/>
            <person name="Markowitz V."/>
            <person name="Hugenholtz P."/>
            <person name="Kyrpides N.C."/>
            <person name="Klenk H.P."/>
        </authorList>
    </citation>
    <scope>NUCLEOTIDE SEQUENCE [LARGE SCALE GENOMIC DNA]</scope>
    <source>
        <strain evidence="3">DSM 14484 / JCM 11386 / HI 11/12</strain>
    </source>
</reference>
<evidence type="ECO:0000259" key="1">
    <source>
        <dbReference type="Pfam" id="PF08241"/>
    </source>
</evidence>
<dbReference type="eggNOG" id="COG2226">
    <property type="taxonomic scope" value="Bacteria"/>
</dbReference>
<keyword evidence="2" id="KW-0489">Methyltransferase</keyword>
<dbReference type="HOGENOM" id="CLU_037990_14_1_0"/>
<dbReference type="KEGG" id="tal:Thal_0030"/>
<dbReference type="AlphaFoldDB" id="D3SND1"/>
<dbReference type="PANTHER" id="PTHR45036:SF1">
    <property type="entry name" value="METHYLTRANSFERASE LIKE 7A"/>
    <property type="match status" value="1"/>
</dbReference>
<feature type="domain" description="Methyltransferase type 11" evidence="1">
    <location>
        <begin position="42"/>
        <end position="126"/>
    </location>
</feature>
<dbReference type="Gene3D" id="3.40.50.150">
    <property type="entry name" value="Vaccinia Virus protein VP39"/>
    <property type="match status" value="1"/>
</dbReference>
<name>D3SND1_THEAH</name>
<dbReference type="RefSeq" id="WP_012991075.1">
    <property type="nucleotide sequence ID" value="NC_013894.1"/>
</dbReference>
<keyword evidence="3" id="KW-1185">Reference proteome</keyword>
<dbReference type="Proteomes" id="UP000002043">
    <property type="component" value="Chromosome"/>
</dbReference>
<keyword evidence="2" id="KW-0808">Transferase</keyword>
<organism evidence="2 3">
    <name type="scientific">Thermocrinis albus (strain DSM 14484 / JCM 11386 / HI 11/12)</name>
    <dbReference type="NCBI Taxonomy" id="638303"/>
    <lineage>
        <taxon>Bacteria</taxon>
        <taxon>Pseudomonadati</taxon>
        <taxon>Aquificota</taxon>
        <taxon>Aquificia</taxon>
        <taxon>Aquificales</taxon>
        <taxon>Aquificaceae</taxon>
        <taxon>Thermocrinis</taxon>
    </lineage>
</organism>
<gene>
    <name evidence="2" type="ordered locus">Thal_0030</name>
</gene>
<dbReference type="EMBL" id="CP001931">
    <property type="protein sequence ID" value="ADC88668.1"/>
    <property type="molecule type" value="Genomic_DNA"/>
</dbReference>
<dbReference type="CDD" id="cd02440">
    <property type="entry name" value="AdoMet_MTases"/>
    <property type="match status" value="1"/>
</dbReference>
<dbReference type="GO" id="GO:0032259">
    <property type="term" value="P:methylation"/>
    <property type="evidence" value="ECO:0007669"/>
    <property type="project" value="UniProtKB-KW"/>
</dbReference>
<dbReference type="Pfam" id="PF08241">
    <property type="entry name" value="Methyltransf_11"/>
    <property type="match status" value="1"/>
</dbReference>
<proteinExistence type="predicted"/>
<dbReference type="InterPro" id="IPR013216">
    <property type="entry name" value="Methyltransf_11"/>
</dbReference>
<sequence length="210" mass="23935">MYRIFEDLVKLYDDWYERHRAVYVSELEAIREHLPKEGTGAEIGTGTGRFGPPLGIFLGVEPSRSMALVAKERGMTVIRGVAEYLPLKGEVMDYLLITTTLCFVDDVRSTLKEAYRVLKRGGKLVLGFVDKDSFLGKYYLSMKDKNPFYRHATFYSTRDVAQLLQEENFWVEKISQTVFHLPHQVKEPEPSLSGYGKGGFVVVSAVKKHD</sequence>
<accession>D3SND1</accession>
<dbReference type="OrthoDB" id="9772751at2"/>
<dbReference type="SUPFAM" id="SSF53335">
    <property type="entry name" value="S-adenosyl-L-methionine-dependent methyltransferases"/>
    <property type="match status" value="1"/>
</dbReference>
<evidence type="ECO:0000313" key="2">
    <source>
        <dbReference type="EMBL" id="ADC88668.1"/>
    </source>
</evidence>
<evidence type="ECO:0000313" key="3">
    <source>
        <dbReference type="Proteomes" id="UP000002043"/>
    </source>
</evidence>